<dbReference type="SMART" id="SM00214">
    <property type="entry name" value="VWC"/>
    <property type="match status" value="2"/>
</dbReference>
<proteinExistence type="predicted"/>
<feature type="region of interest" description="Disordered" evidence="4">
    <location>
        <begin position="469"/>
        <end position="536"/>
    </location>
</feature>
<feature type="compositionally biased region" description="Basic and acidic residues" evidence="4">
    <location>
        <begin position="516"/>
        <end position="536"/>
    </location>
</feature>
<comment type="subcellular location">
    <subcellularLocation>
        <location evidence="1">Secreted</location>
    </subcellularLocation>
</comment>
<dbReference type="HOGENOM" id="CLU_508641_0_0_1"/>
<reference evidence="7" key="1">
    <citation type="submission" date="2013-02" db="EMBL/GenBank/DDBJ databases">
        <authorList>
            <person name="Hughes D."/>
        </authorList>
    </citation>
    <scope>NUCLEOTIDE SEQUENCE</scope>
    <source>
        <strain>Durham</strain>
        <strain evidence="7">NC isolate 2 -- Noor lab</strain>
    </source>
</reference>
<feature type="compositionally biased region" description="Polar residues" evidence="4">
    <location>
        <begin position="500"/>
        <end position="515"/>
    </location>
</feature>
<feature type="region of interest" description="Disordered" evidence="4">
    <location>
        <begin position="279"/>
        <end position="307"/>
    </location>
</feature>
<dbReference type="EnsemblMetazoa" id="MESCA001965-RA">
    <property type="protein sequence ID" value="MESCA001965-PA"/>
    <property type="gene ID" value="MESCA001965"/>
</dbReference>
<keyword evidence="3" id="KW-0732">Signal</keyword>
<reference evidence="6" key="2">
    <citation type="submission" date="2015-06" db="UniProtKB">
        <authorList>
            <consortium name="EnsemblMetazoa"/>
        </authorList>
    </citation>
    <scope>IDENTIFICATION</scope>
</reference>
<dbReference type="AlphaFoldDB" id="T1GF36"/>
<evidence type="ECO:0000256" key="3">
    <source>
        <dbReference type="ARBA" id="ARBA00022729"/>
    </source>
</evidence>
<sequence length="536" mass="60414">PLQESTDLQEYSEGCYYNYNHYNEGDRISTNEPCLNCTCHNKMLMCYLRVCPFTKPIGHDCVVEKREDQCCPIITCPEVPVELNHQSDLSTELAIPEIPSNPNKPCELCYCIKNQTSCLMQECTLHIDGCQPIYNKNSCCPVRYNCDHENELIEDLSTTTTTVRPTTGFMLTTVSSLTSADCYHDDKTYPDGSLIKTSDSCENCYCMRGDIVCAVQKCEVPTMEVEGKVCKAGEKLEGECCPSNYICEDIDRNDPEKIHKISQEDVELQQHIDEENVYTTEEKDDDAKDKEDSINIDETTVSTSEENYVTETTISSIDSNKDILTNESQENKTKTESNLIFNTDSPDQIKDDTLEDIEDIPISIPGEGNCLVDDETYSNNTRVPTSNECEEYCLYNTNKLECCPVYICDSNNTQYLPPKEDNLLHNVDSTEKSVDENIEITTLSEDHLPTSASDVLEIEKTTHKSLEVSSTESHLVDEKLESSTDISDISSSEKIENDFESSGSGEIYTTTTKSSIYEEHAKETENTSEEKENVPE</sequence>
<feature type="compositionally biased region" description="Polar residues" evidence="4">
    <location>
        <begin position="296"/>
        <end position="307"/>
    </location>
</feature>
<dbReference type="PANTHER" id="PTHR46698">
    <property type="entry name" value="CROSSVEINLESS 2"/>
    <property type="match status" value="1"/>
</dbReference>
<protein>
    <recommendedName>
        <fullName evidence="5">VWFC domain-containing protein</fullName>
    </recommendedName>
</protein>
<accession>T1GF36</accession>
<evidence type="ECO:0000256" key="4">
    <source>
        <dbReference type="SAM" id="MobiDB-lite"/>
    </source>
</evidence>
<evidence type="ECO:0000256" key="1">
    <source>
        <dbReference type="ARBA" id="ARBA00004613"/>
    </source>
</evidence>
<evidence type="ECO:0000256" key="2">
    <source>
        <dbReference type="ARBA" id="ARBA00022525"/>
    </source>
</evidence>
<dbReference type="EMBL" id="CAQQ02393298">
    <property type="status" value="NOT_ANNOTATED_CDS"/>
    <property type="molecule type" value="Genomic_DNA"/>
</dbReference>
<dbReference type="GO" id="GO:0005576">
    <property type="term" value="C:extracellular region"/>
    <property type="evidence" value="ECO:0007669"/>
    <property type="project" value="UniProtKB-SubCell"/>
</dbReference>
<dbReference type="PANTHER" id="PTHR46698:SF3">
    <property type="entry name" value="TENECTIN ISOFORM 1-RELATED"/>
    <property type="match status" value="1"/>
</dbReference>
<dbReference type="STRING" id="36166.T1GF36"/>
<dbReference type="Gene3D" id="2.10.70.10">
    <property type="entry name" value="Complement Module, domain 1"/>
    <property type="match status" value="1"/>
</dbReference>
<evidence type="ECO:0000259" key="5">
    <source>
        <dbReference type="PROSITE" id="PS50184"/>
    </source>
</evidence>
<dbReference type="InterPro" id="IPR052424">
    <property type="entry name" value="Kielin_Chordin-BMP_Reg"/>
</dbReference>
<evidence type="ECO:0000313" key="6">
    <source>
        <dbReference type="EnsemblMetazoa" id="MESCA001965-PA"/>
    </source>
</evidence>
<keyword evidence="2" id="KW-0964">Secreted</keyword>
<dbReference type="Gene3D" id="6.20.200.20">
    <property type="match status" value="1"/>
</dbReference>
<name>T1GF36_MEGSC</name>
<dbReference type="OMA" id="NCDHENE"/>
<evidence type="ECO:0000313" key="7">
    <source>
        <dbReference type="Proteomes" id="UP000015102"/>
    </source>
</evidence>
<dbReference type="SUPFAM" id="SSF57603">
    <property type="entry name" value="FnI-like domain"/>
    <property type="match status" value="2"/>
</dbReference>
<dbReference type="InterPro" id="IPR001007">
    <property type="entry name" value="VWF_dom"/>
</dbReference>
<organism evidence="6 7">
    <name type="scientific">Megaselia scalaris</name>
    <name type="common">Humpbacked fly</name>
    <name type="synonym">Phora scalaris</name>
    <dbReference type="NCBI Taxonomy" id="36166"/>
    <lineage>
        <taxon>Eukaryota</taxon>
        <taxon>Metazoa</taxon>
        <taxon>Ecdysozoa</taxon>
        <taxon>Arthropoda</taxon>
        <taxon>Hexapoda</taxon>
        <taxon>Insecta</taxon>
        <taxon>Pterygota</taxon>
        <taxon>Neoptera</taxon>
        <taxon>Endopterygota</taxon>
        <taxon>Diptera</taxon>
        <taxon>Brachycera</taxon>
        <taxon>Muscomorpha</taxon>
        <taxon>Platypezoidea</taxon>
        <taxon>Phoridae</taxon>
        <taxon>Megaseliini</taxon>
        <taxon>Megaselia</taxon>
    </lineage>
</organism>
<dbReference type="Proteomes" id="UP000015102">
    <property type="component" value="Unassembled WGS sequence"/>
</dbReference>
<keyword evidence="7" id="KW-1185">Reference proteome</keyword>
<feature type="domain" description="VWFC" evidence="5">
    <location>
        <begin position="180"/>
        <end position="248"/>
    </location>
</feature>
<dbReference type="PROSITE" id="PS50184">
    <property type="entry name" value="VWFC_2"/>
    <property type="match status" value="1"/>
</dbReference>